<name>J9E9F2_WUCBA</name>
<organism evidence="1 2">
    <name type="scientific">Wuchereria bancrofti</name>
    <dbReference type="NCBI Taxonomy" id="6293"/>
    <lineage>
        <taxon>Eukaryota</taxon>
        <taxon>Metazoa</taxon>
        <taxon>Ecdysozoa</taxon>
        <taxon>Nematoda</taxon>
        <taxon>Chromadorea</taxon>
        <taxon>Rhabditida</taxon>
        <taxon>Spirurina</taxon>
        <taxon>Spiruromorpha</taxon>
        <taxon>Filarioidea</taxon>
        <taxon>Onchocercidae</taxon>
        <taxon>Wuchereria</taxon>
    </lineage>
</organism>
<sequence length="144" mass="16849">MYWKRSMDALKAQYKRWRHSRTRRRGRRRGISWNQEISSVPQLAVQNSMIKNSSAEQPDTDDLDNEFTDTLFANLMQPYTFPDPKEITQGCNADVMQPGLLSLQPSIEEIMASLVRRPDKDKSRRTPYCYFTVPDDDSTHVKFT</sequence>
<gene>
    <name evidence="1" type="ORF">WUBG_15510</name>
</gene>
<proteinExistence type="predicted"/>
<dbReference type="AlphaFoldDB" id="J9E9F2"/>
<dbReference type="Proteomes" id="UP000004810">
    <property type="component" value="Unassembled WGS sequence"/>
</dbReference>
<evidence type="ECO:0000313" key="2">
    <source>
        <dbReference type="Proteomes" id="UP000004810"/>
    </source>
</evidence>
<comment type="caution">
    <text evidence="1">The sequence shown here is derived from an EMBL/GenBank/DDBJ whole genome shotgun (WGS) entry which is preliminary data.</text>
</comment>
<accession>J9E9F2</accession>
<dbReference type="EMBL" id="ADBV01013791">
    <property type="protein sequence ID" value="EJW73582.1"/>
    <property type="molecule type" value="Genomic_DNA"/>
</dbReference>
<protein>
    <submittedName>
        <fullName evidence="1">Uncharacterized protein</fullName>
    </submittedName>
</protein>
<feature type="non-terminal residue" evidence="1">
    <location>
        <position position="144"/>
    </location>
</feature>
<evidence type="ECO:0000313" key="1">
    <source>
        <dbReference type="EMBL" id="EJW73582.1"/>
    </source>
</evidence>
<reference evidence="2" key="1">
    <citation type="submission" date="2012-08" db="EMBL/GenBank/DDBJ databases">
        <title>The Genome Sequence of Wuchereria bancrofti.</title>
        <authorList>
            <person name="Nutman T.B."/>
            <person name="Fink D.L."/>
            <person name="Russ C."/>
            <person name="Young S."/>
            <person name="Zeng Q."/>
            <person name="Koehrsen M."/>
            <person name="Alvarado L."/>
            <person name="Berlin A."/>
            <person name="Chapman S.B."/>
            <person name="Chen Z."/>
            <person name="Freedman E."/>
            <person name="Gellesch M."/>
            <person name="Goldberg J."/>
            <person name="Griggs A."/>
            <person name="Gujja S."/>
            <person name="Heilman E.R."/>
            <person name="Heiman D."/>
            <person name="Hepburn T."/>
            <person name="Howarth C."/>
            <person name="Jen D."/>
            <person name="Larson L."/>
            <person name="Lewis B."/>
            <person name="Mehta T."/>
            <person name="Park D."/>
            <person name="Pearson M."/>
            <person name="Roberts A."/>
            <person name="Saif S."/>
            <person name="Shea T."/>
            <person name="Shenoy N."/>
            <person name="Sisk P."/>
            <person name="Stolte C."/>
            <person name="Sykes S."/>
            <person name="Walk T."/>
            <person name="White J."/>
            <person name="Yandava C."/>
            <person name="Haas B."/>
            <person name="Henn M.R."/>
            <person name="Nusbaum C."/>
            <person name="Birren B."/>
        </authorList>
    </citation>
    <scope>NUCLEOTIDE SEQUENCE [LARGE SCALE GENOMIC DNA]</scope>
    <source>
        <strain evidence="2">NA</strain>
    </source>
</reference>